<protein>
    <submittedName>
        <fullName evidence="1">Uncharacterized protein</fullName>
    </submittedName>
</protein>
<organism evidence="1">
    <name type="scientific">uncultured Caudovirales phage</name>
    <dbReference type="NCBI Taxonomy" id="2100421"/>
    <lineage>
        <taxon>Viruses</taxon>
        <taxon>Duplodnaviria</taxon>
        <taxon>Heunggongvirae</taxon>
        <taxon>Uroviricota</taxon>
        <taxon>Caudoviricetes</taxon>
        <taxon>Peduoviridae</taxon>
        <taxon>Maltschvirus</taxon>
        <taxon>Maltschvirus maltsch</taxon>
    </lineage>
</organism>
<evidence type="ECO:0000313" key="1">
    <source>
        <dbReference type="EMBL" id="CAB4219094.1"/>
    </source>
</evidence>
<sequence>MDLIHLRQTDYDAFMNRLYEALTGEFKDALYDKSPIEEKSQAVWSMIKHFEKQEEFEKCASLKKMIEEIDHKPINK</sequence>
<proteinExistence type="predicted"/>
<gene>
    <name evidence="1" type="ORF">UFOVP1604_177</name>
</gene>
<accession>A0A6J5SWE5</accession>
<name>A0A6J5SWE5_9CAUD</name>
<reference evidence="1" key="1">
    <citation type="submission" date="2020-05" db="EMBL/GenBank/DDBJ databases">
        <authorList>
            <person name="Chiriac C."/>
            <person name="Salcher M."/>
            <person name="Ghai R."/>
            <person name="Kavagutti S V."/>
        </authorList>
    </citation>
    <scope>NUCLEOTIDE SEQUENCE</scope>
</reference>
<dbReference type="EMBL" id="LR797474">
    <property type="protein sequence ID" value="CAB4219094.1"/>
    <property type="molecule type" value="Genomic_DNA"/>
</dbReference>